<accession>A0A2A5JL24</accession>
<reference evidence="3" key="1">
    <citation type="journal article" date="2019" name="Genome Announc.">
        <title>Draft Genome Sequence of Pseudoalteromonas piscicida Strain 36Y ROTHPW, an Hypersaline Seawater Isolate from the South Coast of Sonora, Mexico.</title>
        <authorList>
            <person name="Sanchez-Diaz R."/>
            <person name="Molina-Garza Z.J."/>
            <person name="Cruz-Suarez L.E."/>
            <person name="Selvin J."/>
            <person name="Kiran G.S."/>
            <person name="Ibarra-Gamez J.C."/>
            <person name="Gomez-Gil B."/>
            <person name="Galaviz-Silva L."/>
        </authorList>
    </citation>
    <scope>NUCLEOTIDE SEQUENCE [LARGE SCALE GENOMIC DNA]</scope>
    <source>
        <strain evidence="3">36Y_RITHPW</strain>
    </source>
</reference>
<dbReference type="AlphaFoldDB" id="A0A2A5JL24"/>
<comment type="caution">
    <text evidence="2">The sequence shown here is derived from an EMBL/GenBank/DDBJ whole genome shotgun (WGS) entry which is preliminary data.</text>
</comment>
<feature type="chain" id="PRO_5012110942" evidence="1">
    <location>
        <begin position="20"/>
        <end position="164"/>
    </location>
</feature>
<keyword evidence="3" id="KW-1185">Reference proteome</keyword>
<evidence type="ECO:0000313" key="3">
    <source>
        <dbReference type="Proteomes" id="UP000228621"/>
    </source>
</evidence>
<dbReference type="RefSeq" id="WP_099643588.1">
    <property type="nucleotide sequence ID" value="NZ_JAQPZX010000024.1"/>
</dbReference>
<dbReference type="Proteomes" id="UP000228621">
    <property type="component" value="Unassembled WGS sequence"/>
</dbReference>
<protein>
    <submittedName>
        <fullName evidence="2">Uncharacterized protein</fullName>
    </submittedName>
</protein>
<keyword evidence="1" id="KW-0732">Signal</keyword>
<dbReference type="OrthoDB" id="5631492at2"/>
<dbReference type="EMBL" id="NKHF01000096">
    <property type="protein sequence ID" value="PCK30144.1"/>
    <property type="molecule type" value="Genomic_DNA"/>
</dbReference>
<evidence type="ECO:0000256" key="1">
    <source>
        <dbReference type="SAM" id="SignalP"/>
    </source>
</evidence>
<organism evidence="2 3">
    <name type="scientific">Pseudoalteromonas piscicida</name>
    <dbReference type="NCBI Taxonomy" id="43662"/>
    <lineage>
        <taxon>Bacteria</taxon>
        <taxon>Pseudomonadati</taxon>
        <taxon>Pseudomonadota</taxon>
        <taxon>Gammaproteobacteria</taxon>
        <taxon>Alteromonadales</taxon>
        <taxon>Pseudoalteromonadaceae</taxon>
        <taxon>Pseudoalteromonas</taxon>
    </lineage>
</organism>
<evidence type="ECO:0000313" key="2">
    <source>
        <dbReference type="EMBL" id="PCK30144.1"/>
    </source>
</evidence>
<sequence length="164" mass="18087">MKSLSVGALLFAISTSAFAGNPTSVGDVVARDLSISGLGWAGHVGIWDGSKVLEVLNDSTVIHKNTLSSFKRASSYWGAKYGRGTRHGEIVEAGWAQRSFDPEYTITAQYTEGKWVYKNGSLVKVKARFRCDTFVNYSYKKITGDNLVTIFTPRNLYNSFPSTR</sequence>
<gene>
    <name evidence="2" type="ORF">CEX98_18995</name>
</gene>
<feature type="signal peptide" evidence="1">
    <location>
        <begin position="1"/>
        <end position="19"/>
    </location>
</feature>
<name>A0A2A5JL24_PSEO7</name>
<proteinExistence type="predicted"/>